<dbReference type="Proteomes" id="UP000292884">
    <property type="component" value="Unassembled WGS sequence"/>
</dbReference>
<keyword evidence="2" id="KW-1185">Reference proteome</keyword>
<organism evidence="1 2">
    <name type="scientific">Pedobacter frigiditerrae</name>
    <dbReference type="NCBI Taxonomy" id="2530452"/>
    <lineage>
        <taxon>Bacteria</taxon>
        <taxon>Pseudomonadati</taxon>
        <taxon>Bacteroidota</taxon>
        <taxon>Sphingobacteriia</taxon>
        <taxon>Sphingobacteriales</taxon>
        <taxon>Sphingobacteriaceae</taxon>
        <taxon>Pedobacter</taxon>
    </lineage>
</organism>
<protein>
    <submittedName>
        <fullName evidence="1">Uncharacterized protein</fullName>
    </submittedName>
</protein>
<proteinExistence type="predicted"/>
<dbReference type="AlphaFoldDB" id="A0A4R0N1H1"/>
<sequence length="279" mass="32398">MAYTKEEREKNKSILLATLNYLLEYHSGDMVFDDYSPSKDWYLGDIKKTELDIKKYRSKQIKRRLDMHISLLRHHYDQGLNNYIKENTGYNIDIFEEFKINVMPIISKGRIVDNDVYLIENYLKAYGTHPEEQENVDLLKGLLAKRETEISRLKALGGLITIEGYSVVQGKNSWTMNAIDYHKLSKKWLLCEEIAPNGFCKLSVQISGKGEHALTYVNISLRGGVGGVYGAKGEKLPIKVYWKDDHNVIIETKKEYKSIFRYKQVSSYGELVKIEYRFA</sequence>
<dbReference type="EMBL" id="SJSK01000001">
    <property type="protein sequence ID" value="TCC93629.1"/>
    <property type="molecule type" value="Genomic_DNA"/>
</dbReference>
<gene>
    <name evidence="1" type="ORF">EZ428_02340</name>
</gene>
<reference evidence="1 2" key="1">
    <citation type="submission" date="2019-02" db="EMBL/GenBank/DDBJ databases">
        <title>Pedobacter sp. RP-1-13 sp. nov., isolated from Arctic soil.</title>
        <authorList>
            <person name="Dahal R.H."/>
        </authorList>
    </citation>
    <scope>NUCLEOTIDE SEQUENCE [LARGE SCALE GENOMIC DNA]</scope>
    <source>
        <strain evidence="1 2">RP-1-13</strain>
    </source>
</reference>
<dbReference type="RefSeq" id="WP_131551495.1">
    <property type="nucleotide sequence ID" value="NZ_SJSK01000001.1"/>
</dbReference>
<dbReference type="OrthoDB" id="766527at2"/>
<evidence type="ECO:0000313" key="1">
    <source>
        <dbReference type="EMBL" id="TCC93629.1"/>
    </source>
</evidence>
<accession>A0A4R0N1H1</accession>
<evidence type="ECO:0000313" key="2">
    <source>
        <dbReference type="Proteomes" id="UP000292884"/>
    </source>
</evidence>
<name>A0A4R0N1H1_9SPHI</name>
<comment type="caution">
    <text evidence="1">The sequence shown here is derived from an EMBL/GenBank/DDBJ whole genome shotgun (WGS) entry which is preliminary data.</text>
</comment>